<dbReference type="OrthoDB" id="3468003at2"/>
<dbReference type="RefSeq" id="WP_119930336.1">
    <property type="nucleotide sequence ID" value="NZ_QZEY01000018.1"/>
</dbReference>
<evidence type="ECO:0000256" key="2">
    <source>
        <dbReference type="SAM" id="Phobius"/>
    </source>
</evidence>
<protein>
    <submittedName>
        <fullName evidence="3">Uncharacterized protein</fullName>
    </submittedName>
</protein>
<organism evidence="3 4">
    <name type="scientific">Bailinhaonella thermotolerans</name>
    <dbReference type="NCBI Taxonomy" id="1070861"/>
    <lineage>
        <taxon>Bacteria</taxon>
        <taxon>Bacillati</taxon>
        <taxon>Actinomycetota</taxon>
        <taxon>Actinomycetes</taxon>
        <taxon>Streptosporangiales</taxon>
        <taxon>Streptosporangiaceae</taxon>
        <taxon>Bailinhaonella</taxon>
    </lineage>
</organism>
<comment type="caution">
    <text evidence="3">The sequence shown here is derived from an EMBL/GenBank/DDBJ whole genome shotgun (WGS) entry which is preliminary data.</text>
</comment>
<evidence type="ECO:0000313" key="3">
    <source>
        <dbReference type="EMBL" id="RJL23549.1"/>
    </source>
</evidence>
<accession>A0A3A4A6Q3</accession>
<feature type="compositionally biased region" description="Basic and acidic residues" evidence="1">
    <location>
        <begin position="1"/>
        <end position="38"/>
    </location>
</feature>
<dbReference type="Proteomes" id="UP000265768">
    <property type="component" value="Unassembled WGS sequence"/>
</dbReference>
<feature type="region of interest" description="Disordered" evidence="1">
    <location>
        <begin position="149"/>
        <end position="221"/>
    </location>
</feature>
<feature type="compositionally biased region" description="Low complexity" evidence="1">
    <location>
        <begin position="149"/>
        <end position="202"/>
    </location>
</feature>
<proteinExistence type="predicted"/>
<keyword evidence="2" id="KW-0812">Transmembrane</keyword>
<reference evidence="3 4" key="1">
    <citation type="submission" date="2018-09" db="EMBL/GenBank/DDBJ databases">
        <title>YIM 75507 draft genome.</title>
        <authorList>
            <person name="Tang S."/>
            <person name="Feng Y."/>
        </authorList>
    </citation>
    <scope>NUCLEOTIDE SEQUENCE [LARGE SCALE GENOMIC DNA]</scope>
    <source>
        <strain evidence="3 4">YIM 75507</strain>
    </source>
</reference>
<feature type="compositionally biased region" description="Basic and acidic residues" evidence="1">
    <location>
        <begin position="56"/>
        <end position="84"/>
    </location>
</feature>
<keyword evidence="2" id="KW-1133">Transmembrane helix</keyword>
<evidence type="ECO:0000313" key="4">
    <source>
        <dbReference type="Proteomes" id="UP000265768"/>
    </source>
</evidence>
<sequence>MGYDPYGRRPYNDEPGRREPYGRERDAGHAGGDRHADEAPPLSGYPGERVYPPPSPEERRGGHAREDDLRPGYAREDDFRRGYPDDDDPGGLALAADRERRYRVGSGPATWEEYAEEPPRRRVLPIVLVVVAVLGAAVVGGYLLLGSSSPDRAPSSASSPGAGTAQDGGPAPAGSGAPESPAESPSEPSEPSGGPRPEPSGAIGHAASRATDPIPLTPKELFPRSKVGGFTLVAHRTDKKCKSAVDGDKISKAVAAAGCTQIVRASFQDAKGKILGTIGVVNLKDSQAAEKVAAAARDKKRRDYVKPLPGKSGAAKYLGTGEALAGAQTHGHYAVLLWFQFKDGHKPTAAERETLNRAAGTITESTVFKALDTRSLLGTPGN</sequence>
<gene>
    <name evidence="3" type="ORF">D5H75_32090</name>
</gene>
<feature type="region of interest" description="Disordered" evidence="1">
    <location>
        <begin position="1"/>
        <end position="118"/>
    </location>
</feature>
<dbReference type="EMBL" id="QZEY01000018">
    <property type="protein sequence ID" value="RJL23549.1"/>
    <property type="molecule type" value="Genomic_DNA"/>
</dbReference>
<keyword evidence="2" id="KW-0472">Membrane</keyword>
<dbReference type="AlphaFoldDB" id="A0A3A4A6Q3"/>
<name>A0A3A4A6Q3_9ACTN</name>
<feature type="transmembrane region" description="Helical" evidence="2">
    <location>
        <begin position="123"/>
        <end position="145"/>
    </location>
</feature>
<keyword evidence="4" id="KW-1185">Reference proteome</keyword>
<evidence type="ECO:0000256" key="1">
    <source>
        <dbReference type="SAM" id="MobiDB-lite"/>
    </source>
</evidence>